<comment type="similarity">
    <text evidence="2">Belongs to the bHLH protein family.</text>
</comment>
<dbReference type="GO" id="GO:0005634">
    <property type="term" value="C:nucleus"/>
    <property type="evidence" value="ECO:0007669"/>
    <property type="project" value="UniProtKB-SubCell"/>
</dbReference>
<protein>
    <submittedName>
        <fullName evidence="9">Transcription factor bHLH18</fullName>
    </submittedName>
</protein>
<dbReference type="InterPro" id="IPR036638">
    <property type="entry name" value="HLH_DNA-bd_sf"/>
</dbReference>
<sequence>MKLSKVKAGSCEKARCLCHLQQAFCPLITFLDWMNTNSSYSCCCFHDLTPTPHLKIVMEASAARWFSNMGMDESFLCDWELTNIDEQYFNAQQTAPEALQQPLSSESNTSSPSLPPPAPAHKKMPRNKSWESFITSAPDASSRCLLSFGSTISPQKQSNLTGGAAASEEEINAMNPNGLKRSYDTMVGQDPKTRNEGPSHNQEHVLAERKRREKLNQRFIALSALVPGLKKMDKATVLEDAIKYLKQLQEKVKNLEEQAAKRPAESEVSVKRSHLLAADANSSTDEDYCDQSMPEIEARIWEKTILIKIHCNYNKGVVVKALSEIEKLHLSVINTSVVPFTGCSLDITVMAQIEVEFSMTVKDVVKKMNSAFRQFT</sequence>
<dbReference type="Pfam" id="PF22754">
    <property type="entry name" value="bHLH-TF_ACT-like_plant"/>
    <property type="match status" value="1"/>
</dbReference>
<organism evidence="9 10">
    <name type="scientific">Canna indica</name>
    <name type="common">Indian-shot</name>
    <dbReference type="NCBI Taxonomy" id="4628"/>
    <lineage>
        <taxon>Eukaryota</taxon>
        <taxon>Viridiplantae</taxon>
        <taxon>Streptophyta</taxon>
        <taxon>Embryophyta</taxon>
        <taxon>Tracheophyta</taxon>
        <taxon>Spermatophyta</taxon>
        <taxon>Magnoliopsida</taxon>
        <taxon>Liliopsida</taxon>
        <taxon>Zingiberales</taxon>
        <taxon>Cannaceae</taxon>
        <taxon>Canna</taxon>
    </lineage>
</organism>
<proteinExistence type="inferred from homology"/>
<name>A0AAQ3Q1C7_9LILI</name>
<gene>
    <name evidence="9" type="ORF">Cni_G03165</name>
</gene>
<dbReference type="InterPro" id="IPR054502">
    <property type="entry name" value="bHLH-TF_ACT-like_plant"/>
</dbReference>
<dbReference type="EMBL" id="CP136890">
    <property type="protein sequence ID" value="WOK94463.1"/>
    <property type="molecule type" value="Genomic_DNA"/>
</dbReference>
<keyword evidence="5" id="KW-0539">Nucleus</keyword>
<evidence type="ECO:0000256" key="5">
    <source>
        <dbReference type="ARBA" id="ARBA00023242"/>
    </source>
</evidence>
<dbReference type="AlphaFoldDB" id="A0AAQ3Q1C7"/>
<dbReference type="Gene3D" id="4.10.280.10">
    <property type="entry name" value="Helix-loop-helix DNA-binding domain"/>
    <property type="match status" value="1"/>
</dbReference>
<dbReference type="PANTHER" id="PTHR45959:SF69">
    <property type="entry name" value="HELIX-LOOP-HELIX DNA-BINDING DOMAIN CONTAINING PROTEIN, EXPRESSED"/>
    <property type="match status" value="1"/>
</dbReference>
<comment type="subcellular location">
    <subcellularLocation>
        <location evidence="1">Nucleus</location>
    </subcellularLocation>
</comment>
<dbReference type="PANTHER" id="PTHR45959">
    <property type="entry name" value="BHLH TRANSCRIPTION FACTOR"/>
    <property type="match status" value="1"/>
</dbReference>
<feature type="compositionally biased region" description="Basic and acidic residues" evidence="7">
    <location>
        <begin position="191"/>
        <end position="205"/>
    </location>
</feature>
<dbReference type="SMART" id="SM00353">
    <property type="entry name" value="HLH"/>
    <property type="match status" value="1"/>
</dbReference>
<evidence type="ECO:0000256" key="6">
    <source>
        <dbReference type="SAM" id="Coils"/>
    </source>
</evidence>
<evidence type="ECO:0000259" key="8">
    <source>
        <dbReference type="PROSITE" id="PS50888"/>
    </source>
</evidence>
<feature type="domain" description="BHLH" evidence="8">
    <location>
        <begin position="199"/>
        <end position="248"/>
    </location>
</feature>
<dbReference type="InterPro" id="IPR052610">
    <property type="entry name" value="bHLH_transcription_regulator"/>
</dbReference>
<accession>A0AAQ3Q1C7</accession>
<evidence type="ECO:0000256" key="3">
    <source>
        <dbReference type="ARBA" id="ARBA00023015"/>
    </source>
</evidence>
<dbReference type="CDD" id="cd11452">
    <property type="entry name" value="bHLH_AtNAI1_like"/>
    <property type="match status" value="1"/>
</dbReference>
<evidence type="ECO:0000256" key="1">
    <source>
        <dbReference type="ARBA" id="ARBA00004123"/>
    </source>
</evidence>
<feature type="compositionally biased region" description="Low complexity" evidence="7">
    <location>
        <begin position="102"/>
        <end position="112"/>
    </location>
</feature>
<keyword evidence="3" id="KW-0805">Transcription regulation</keyword>
<keyword evidence="4" id="KW-0804">Transcription</keyword>
<feature type="region of interest" description="Disordered" evidence="7">
    <location>
        <begin position="97"/>
        <end position="126"/>
    </location>
</feature>
<dbReference type="InterPro" id="IPR011598">
    <property type="entry name" value="bHLH_dom"/>
</dbReference>
<dbReference type="SUPFAM" id="SSF47459">
    <property type="entry name" value="HLH, helix-loop-helix DNA-binding domain"/>
    <property type="match status" value="1"/>
</dbReference>
<dbReference type="Proteomes" id="UP001327560">
    <property type="component" value="Chromosome 1"/>
</dbReference>
<keyword evidence="6" id="KW-0175">Coiled coil</keyword>
<evidence type="ECO:0000313" key="10">
    <source>
        <dbReference type="Proteomes" id="UP001327560"/>
    </source>
</evidence>
<dbReference type="Pfam" id="PF00010">
    <property type="entry name" value="HLH"/>
    <property type="match status" value="1"/>
</dbReference>
<feature type="region of interest" description="Disordered" evidence="7">
    <location>
        <begin position="175"/>
        <end position="205"/>
    </location>
</feature>
<evidence type="ECO:0000256" key="2">
    <source>
        <dbReference type="ARBA" id="ARBA00005510"/>
    </source>
</evidence>
<reference evidence="9 10" key="1">
    <citation type="submission" date="2023-10" db="EMBL/GenBank/DDBJ databases">
        <title>Chromosome-scale genome assembly provides insights into flower coloration mechanisms of Canna indica.</title>
        <authorList>
            <person name="Li C."/>
        </authorList>
    </citation>
    <scope>NUCLEOTIDE SEQUENCE [LARGE SCALE GENOMIC DNA]</scope>
    <source>
        <tissue evidence="9">Flower</tissue>
    </source>
</reference>
<evidence type="ECO:0000256" key="7">
    <source>
        <dbReference type="SAM" id="MobiDB-lite"/>
    </source>
</evidence>
<dbReference type="PROSITE" id="PS50888">
    <property type="entry name" value="BHLH"/>
    <property type="match status" value="1"/>
</dbReference>
<evidence type="ECO:0000256" key="4">
    <source>
        <dbReference type="ARBA" id="ARBA00023163"/>
    </source>
</evidence>
<keyword evidence="10" id="KW-1185">Reference proteome</keyword>
<feature type="coiled-coil region" evidence="6">
    <location>
        <begin position="238"/>
        <end position="265"/>
    </location>
</feature>
<evidence type="ECO:0000313" key="9">
    <source>
        <dbReference type="EMBL" id="WOK94463.1"/>
    </source>
</evidence>
<dbReference type="GO" id="GO:0046983">
    <property type="term" value="F:protein dimerization activity"/>
    <property type="evidence" value="ECO:0007669"/>
    <property type="project" value="InterPro"/>
</dbReference>